<dbReference type="GO" id="GO:0004519">
    <property type="term" value="F:endonuclease activity"/>
    <property type="evidence" value="ECO:0007669"/>
    <property type="project" value="UniProtKB-KW"/>
</dbReference>
<dbReference type="Pfam" id="PF01966">
    <property type="entry name" value="HD"/>
    <property type="match status" value="1"/>
</dbReference>
<dbReference type="PROSITE" id="PS50887">
    <property type="entry name" value="GGDEF"/>
    <property type="match status" value="1"/>
</dbReference>
<protein>
    <recommendedName>
        <fullName evidence="3">CRISPR system single-strand-specific deoxyribonuclease Cas10/Csm1 (subtype III-A)</fullName>
    </recommendedName>
    <alternativeName>
        <fullName evidence="12">Cyclic oligoadenylate synthase</fullName>
    </alternativeName>
</protein>
<dbReference type="AlphaFoldDB" id="A0AB35HQB9"/>
<keyword evidence="5" id="KW-0540">Nuclease</keyword>
<accession>A0AB35HQB9</accession>
<dbReference type="NCBIfam" id="TIGR02578">
    <property type="entry name" value="cas_TM1811_Csm1"/>
    <property type="match status" value="1"/>
</dbReference>
<evidence type="ECO:0000256" key="8">
    <source>
        <dbReference type="ARBA" id="ARBA00022801"/>
    </source>
</evidence>
<dbReference type="InterPro" id="IPR052117">
    <property type="entry name" value="Cas10/Csm1_subtype-III-A"/>
</dbReference>
<keyword evidence="4" id="KW-0808">Transferase</keyword>
<organism evidence="14 15">
    <name type="scientific">Tetragenococcus halophilus</name>
    <name type="common">Pediococcus halophilus</name>
    <dbReference type="NCBI Taxonomy" id="51669"/>
    <lineage>
        <taxon>Bacteria</taxon>
        <taxon>Bacillati</taxon>
        <taxon>Bacillota</taxon>
        <taxon>Bacilli</taxon>
        <taxon>Lactobacillales</taxon>
        <taxon>Enterococcaceae</taxon>
        <taxon>Tetragenococcus</taxon>
    </lineage>
</organism>
<dbReference type="Pfam" id="PF22335">
    <property type="entry name" value="Cas10-Cmr2_palm2"/>
    <property type="match status" value="1"/>
</dbReference>
<keyword evidence="7" id="KW-0255">Endonuclease</keyword>
<dbReference type="Pfam" id="PF20824">
    <property type="entry name" value="Cmr2_hel_dom2"/>
    <property type="match status" value="1"/>
</dbReference>
<keyword evidence="8" id="KW-0378">Hydrolase</keyword>
<dbReference type="InterPro" id="IPR006674">
    <property type="entry name" value="HD_domain"/>
</dbReference>
<dbReference type="InterPro" id="IPR000160">
    <property type="entry name" value="GGDEF_dom"/>
</dbReference>
<dbReference type="InterPro" id="IPR013408">
    <property type="entry name" value="Cas10/Csm1"/>
</dbReference>
<dbReference type="InterPro" id="IPR054767">
    <property type="entry name" value="Cas10-Cmr2_palm2"/>
</dbReference>
<dbReference type="EMBL" id="JACACB010000024">
    <property type="protein sequence ID" value="MCO8298508.1"/>
    <property type="molecule type" value="Genomic_DNA"/>
</dbReference>
<evidence type="ECO:0000256" key="2">
    <source>
        <dbReference type="ARBA" id="ARBA00005700"/>
    </source>
</evidence>
<evidence type="ECO:0000256" key="3">
    <source>
        <dbReference type="ARBA" id="ARBA00014333"/>
    </source>
</evidence>
<keyword evidence="10" id="KW-0067">ATP-binding</keyword>
<evidence type="ECO:0000256" key="9">
    <source>
        <dbReference type="ARBA" id="ARBA00022839"/>
    </source>
</evidence>
<keyword evidence="9" id="KW-0269">Exonuclease</keyword>
<gene>
    <name evidence="14" type="primary">cas10</name>
    <name evidence="14" type="ORF">HXW75_08485</name>
</gene>
<keyword evidence="6" id="KW-0547">Nucleotide-binding</keyword>
<evidence type="ECO:0000256" key="11">
    <source>
        <dbReference type="ARBA" id="ARBA00023118"/>
    </source>
</evidence>
<evidence type="ECO:0000256" key="6">
    <source>
        <dbReference type="ARBA" id="ARBA00022741"/>
    </source>
</evidence>
<dbReference type="SUPFAM" id="SSF109604">
    <property type="entry name" value="HD-domain/PDEase-like"/>
    <property type="match status" value="1"/>
</dbReference>
<dbReference type="Gene3D" id="1.10.3210.10">
    <property type="entry name" value="Hypothetical protein af1432"/>
    <property type="match status" value="1"/>
</dbReference>
<evidence type="ECO:0000313" key="15">
    <source>
        <dbReference type="Proteomes" id="UP001057280"/>
    </source>
</evidence>
<dbReference type="PANTHER" id="PTHR36528">
    <property type="entry name" value="CRISPR SYSTEM SINGLE-STRAND-SPECIFIC DEOXYRIBONUCLEASE CAS10/CSM1 (SUBTYPE III-A)"/>
    <property type="match status" value="1"/>
</dbReference>
<dbReference type="PANTHER" id="PTHR36528:SF1">
    <property type="entry name" value="CRISPR SYSTEM SINGLE-STRAND-SPECIFIC DEOXYRIBONUCLEASE CAS10_CSM1 (SUBTYPE III-A)"/>
    <property type="match status" value="1"/>
</dbReference>
<sequence length="762" mass="88885">MDKQSVDLFYGSLLHDIGKIVQRATQEKKRHTEIGAQFMKDYLSSKNILDQIKFHHYKELSNANIEDQSQAYIAYIADNIASGLDRREHNDEVKRKWNSQMNLEDIFSKFGSKPTKRFIQPRILDLDVNNIFPSENYQEFTSGEYAGILQKIKEAFTRIEFTENYMQSTLNLLEATASFIPSSTNMQEAVDISLYDHLKMTAGFSQAIFQYLTDQSRLNFKQELFENSRSFYKEKAFLLVSFDISGIQDFIYTITSKGAHKQLRSRSFYLDMISEWIIDDLLENCSLTRANLLYSGGGHAYLFLPNTKEMLNKIEKIESGFNQFFLKNFGTQLYVIFGYTTFCANEIMEGNRPKDYQDIFHRVSNQISQKKLHRYSADEIKSLNQGGKRSGRECAICHNTSQLVEDDGQDKCELCYRLEHFSRNIQEDDFFEINDQDTQYSLPIGPNAFLHQTSRKNIENHHFSGKVYAKNQLYTGLDQATHLWVADYSDLDRNEFSHYAQREWTQQEVGDSIGIKRTAVLRCDVDDLGFGFMAGFSEQDGGRYNTFSRTATFSRNMSIFFKCYINQFAEEKHLTIVYAGGDDVFIIGAWDDIIEFSVQLREYFIRWTNGKLTLSTGIGLFADKTPINIMARQTGELEDAAKDSGKDSIACFSDYFTFGYDTFIQEIYYGKLAIIRDFFAQENERGKSFIYKLLSLIRERDETDRITFARLAYYLARLEDTARNKENFRIFKQKMHDWFEDSEQIRQTELALLLYVYEIRKD</sequence>
<evidence type="ECO:0000256" key="5">
    <source>
        <dbReference type="ARBA" id="ARBA00022722"/>
    </source>
</evidence>
<evidence type="ECO:0000313" key="14">
    <source>
        <dbReference type="EMBL" id="MCO8298508.1"/>
    </source>
</evidence>
<evidence type="ECO:0000256" key="1">
    <source>
        <dbReference type="ARBA" id="ARBA00001968"/>
    </source>
</evidence>
<dbReference type="Proteomes" id="UP001057280">
    <property type="component" value="Unassembled WGS sequence"/>
</dbReference>
<dbReference type="GO" id="GO:0005524">
    <property type="term" value="F:ATP binding"/>
    <property type="evidence" value="ECO:0007669"/>
    <property type="project" value="UniProtKB-KW"/>
</dbReference>
<dbReference type="Pfam" id="PF18211">
    <property type="entry name" value="Csm1_B"/>
    <property type="match status" value="1"/>
</dbReference>
<evidence type="ECO:0000256" key="4">
    <source>
        <dbReference type="ARBA" id="ARBA00022679"/>
    </source>
</evidence>
<dbReference type="GO" id="GO:0004527">
    <property type="term" value="F:exonuclease activity"/>
    <property type="evidence" value="ECO:0007669"/>
    <property type="project" value="UniProtKB-KW"/>
</dbReference>
<dbReference type="InterPro" id="IPR043128">
    <property type="entry name" value="Rev_trsase/Diguanyl_cyclase"/>
</dbReference>
<evidence type="ECO:0000256" key="7">
    <source>
        <dbReference type="ARBA" id="ARBA00022759"/>
    </source>
</evidence>
<dbReference type="InterPro" id="IPR041062">
    <property type="entry name" value="Csm1_B"/>
</dbReference>
<dbReference type="CDD" id="cd09680">
    <property type="entry name" value="Cas10_III"/>
    <property type="match status" value="1"/>
</dbReference>
<keyword evidence="11" id="KW-0051">Antiviral defense</keyword>
<dbReference type="InterPro" id="IPR048693">
    <property type="entry name" value="Cmr2-like_C"/>
</dbReference>
<evidence type="ECO:0000256" key="12">
    <source>
        <dbReference type="ARBA" id="ARBA00032922"/>
    </source>
</evidence>
<comment type="cofactor">
    <cofactor evidence="1">
        <name>a divalent metal cation</name>
        <dbReference type="ChEBI" id="CHEBI:60240"/>
    </cofactor>
</comment>
<comment type="similarity">
    <text evidence="2">Belongs to the CRISPR-associated Cas10/Csm1 family.</text>
</comment>
<reference evidence="14" key="2">
    <citation type="journal article" date="2021" name="BMC Microbiol.">
        <title>The diversity among the species Tetragenococcus halophilus including new isolates from a lupine seed fermentation.</title>
        <authorList>
            <person name="Link T."/>
            <person name="Vogel R.F."/>
            <person name="Ehrmann M.A."/>
        </authorList>
    </citation>
    <scope>NUCLEOTIDE SEQUENCE</scope>
    <source>
        <strain evidence="14">TMW 2.2257</strain>
    </source>
</reference>
<comment type="caution">
    <text evidence="14">The sequence shown here is derived from an EMBL/GenBank/DDBJ whole genome shotgun (WGS) entry which is preliminary data.</text>
</comment>
<reference evidence="14" key="1">
    <citation type="submission" date="2020-06" db="EMBL/GenBank/DDBJ databases">
        <authorList>
            <person name="Link T."/>
            <person name="Ehrmann M."/>
        </authorList>
    </citation>
    <scope>NUCLEOTIDE SEQUENCE</scope>
    <source>
        <strain evidence="14">TMW 2.2257</strain>
    </source>
</reference>
<proteinExistence type="inferred from homology"/>
<feature type="domain" description="GGDEF" evidence="13">
    <location>
        <begin position="516"/>
        <end position="654"/>
    </location>
</feature>
<dbReference type="GO" id="GO:0016740">
    <property type="term" value="F:transferase activity"/>
    <property type="evidence" value="ECO:0007669"/>
    <property type="project" value="UniProtKB-KW"/>
</dbReference>
<evidence type="ECO:0000259" key="13">
    <source>
        <dbReference type="PROSITE" id="PS50887"/>
    </source>
</evidence>
<dbReference type="RefSeq" id="WP_253210194.1">
    <property type="nucleotide sequence ID" value="NZ_JACACB010000024.1"/>
</dbReference>
<dbReference type="Gene3D" id="3.30.70.270">
    <property type="match status" value="1"/>
</dbReference>
<dbReference type="GO" id="GO:0051607">
    <property type="term" value="P:defense response to virus"/>
    <property type="evidence" value="ECO:0007669"/>
    <property type="project" value="UniProtKB-KW"/>
</dbReference>
<evidence type="ECO:0000256" key="10">
    <source>
        <dbReference type="ARBA" id="ARBA00022840"/>
    </source>
</evidence>
<name>A0AB35HQB9_TETHA</name>